<evidence type="ECO:0000313" key="2">
    <source>
        <dbReference type="EMBL" id="KAK4039965.1"/>
    </source>
</evidence>
<evidence type="ECO:0000313" key="3">
    <source>
        <dbReference type="Proteomes" id="UP001303115"/>
    </source>
</evidence>
<feature type="compositionally biased region" description="Low complexity" evidence="1">
    <location>
        <begin position="279"/>
        <end position="293"/>
    </location>
</feature>
<gene>
    <name evidence="2" type="ORF">C8A01DRAFT_46621</name>
</gene>
<organism evidence="2 3">
    <name type="scientific">Parachaetomium inaequale</name>
    <dbReference type="NCBI Taxonomy" id="2588326"/>
    <lineage>
        <taxon>Eukaryota</taxon>
        <taxon>Fungi</taxon>
        <taxon>Dikarya</taxon>
        <taxon>Ascomycota</taxon>
        <taxon>Pezizomycotina</taxon>
        <taxon>Sordariomycetes</taxon>
        <taxon>Sordariomycetidae</taxon>
        <taxon>Sordariales</taxon>
        <taxon>Chaetomiaceae</taxon>
        <taxon>Parachaetomium</taxon>
    </lineage>
</organism>
<comment type="caution">
    <text evidence="2">The sequence shown here is derived from an EMBL/GenBank/DDBJ whole genome shotgun (WGS) entry which is preliminary data.</text>
</comment>
<protein>
    <submittedName>
        <fullName evidence="2">Uncharacterized protein</fullName>
    </submittedName>
</protein>
<sequence>MKRPFYDEAPIVGSPDCSEAAFYRPLLRRCPFEPGSISWIARLGGGLDGFAWKVMVGDQGPFVIKMFWDTEPPPGYVLYYAAQREAQNAALLEKIADAASHDTEKLPIRVHARPSDFKDAIDNLLAFSAEGRQRQQVKDADAVQISSIPRMKKCFGWLKIDGEYLLRNLPWGLRPVAVRLPKFGDRQIEPDRQHFAIMYEYIPEGDKDTGQMQQALDFLWRAGFDFSQSLRKENWKSGVLVDLSDFISPVGYCWHLSRRMDASRAFLPPPAPPPSTWRASQSDSATSSSASASPLPPASPSSSDAEDDE</sequence>
<dbReference type="AlphaFoldDB" id="A0AAN6SRU1"/>
<proteinExistence type="predicted"/>
<reference evidence="3" key="1">
    <citation type="journal article" date="2023" name="Mol. Phylogenet. Evol.">
        <title>Genome-scale phylogeny and comparative genomics of the fungal order Sordariales.</title>
        <authorList>
            <person name="Hensen N."/>
            <person name="Bonometti L."/>
            <person name="Westerberg I."/>
            <person name="Brannstrom I.O."/>
            <person name="Guillou S."/>
            <person name="Cros-Aarteil S."/>
            <person name="Calhoun S."/>
            <person name="Haridas S."/>
            <person name="Kuo A."/>
            <person name="Mondo S."/>
            <person name="Pangilinan J."/>
            <person name="Riley R."/>
            <person name="LaButti K."/>
            <person name="Andreopoulos B."/>
            <person name="Lipzen A."/>
            <person name="Chen C."/>
            <person name="Yan M."/>
            <person name="Daum C."/>
            <person name="Ng V."/>
            <person name="Clum A."/>
            <person name="Steindorff A."/>
            <person name="Ohm R.A."/>
            <person name="Martin F."/>
            <person name="Silar P."/>
            <person name="Natvig D.O."/>
            <person name="Lalanne C."/>
            <person name="Gautier V."/>
            <person name="Ament-Velasquez S.L."/>
            <person name="Kruys A."/>
            <person name="Hutchinson M.I."/>
            <person name="Powell A.J."/>
            <person name="Barry K."/>
            <person name="Miller A.N."/>
            <person name="Grigoriev I.V."/>
            <person name="Debuchy R."/>
            <person name="Gladieux P."/>
            <person name="Hiltunen Thoren M."/>
            <person name="Johannesson H."/>
        </authorList>
    </citation>
    <scope>NUCLEOTIDE SEQUENCE [LARGE SCALE GENOMIC DNA]</scope>
    <source>
        <strain evidence="3">CBS 284.82</strain>
    </source>
</reference>
<dbReference type="Proteomes" id="UP001303115">
    <property type="component" value="Unassembled WGS sequence"/>
</dbReference>
<keyword evidence="3" id="KW-1185">Reference proteome</keyword>
<accession>A0AAN6SRU1</accession>
<feature type="region of interest" description="Disordered" evidence="1">
    <location>
        <begin position="267"/>
        <end position="309"/>
    </location>
</feature>
<dbReference type="EMBL" id="MU854387">
    <property type="protein sequence ID" value="KAK4039965.1"/>
    <property type="molecule type" value="Genomic_DNA"/>
</dbReference>
<name>A0AAN6SRU1_9PEZI</name>
<evidence type="ECO:0000256" key="1">
    <source>
        <dbReference type="SAM" id="MobiDB-lite"/>
    </source>
</evidence>